<evidence type="ECO:0000256" key="2">
    <source>
        <dbReference type="ARBA" id="ARBA00010474"/>
    </source>
</evidence>
<dbReference type="CDD" id="cd11614">
    <property type="entry name" value="SAF_CpaB_FlgA_like"/>
    <property type="match status" value="1"/>
</dbReference>
<keyword evidence="9" id="KW-0966">Cell projection</keyword>
<dbReference type="InterPro" id="IPR039246">
    <property type="entry name" value="Flagellar_FlgA"/>
</dbReference>
<dbReference type="AlphaFoldDB" id="A0A1H2GD00"/>
<keyword evidence="5 7" id="KW-0574">Periplasm</keyword>
<name>A0A1H2GD00_9GAMM</name>
<reference evidence="10" key="1">
    <citation type="submission" date="2016-10" db="EMBL/GenBank/DDBJ databases">
        <authorList>
            <person name="Varghese N."/>
            <person name="Submissions S."/>
        </authorList>
    </citation>
    <scope>NUCLEOTIDE SEQUENCE [LARGE SCALE GENOMIC DNA]</scope>
    <source>
        <strain evidence="10">CECT 8338</strain>
    </source>
</reference>
<evidence type="ECO:0000313" key="10">
    <source>
        <dbReference type="Proteomes" id="UP000243924"/>
    </source>
</evidence>
<keyword evidence="9" id="KW-0282">Flagellum</keyword>
<dbReference type="Proteomes" id="UP000243924">
    <property type="component" value="Chromosome I"/>
</dbReference>
<sequence length="237" mass="26193">MRFLNICAALAIFFSANATANPLIEQLIGATTAFLEKEIEQHLDQSSRDARHSISVNRLDSRLRLTPCPENSLRATLESPAVPVGRVTVRLACESEHVRWRLFVPAEVNLYQPVVVVTRALGRHDAINAEDLTLLERDVGQLNGGYLTELDQAIGMRTRRSMREDTVLNPNHLELDEIVKRGDRVIISAANSQISVRMPGEALEGGVIDSQIRVRNSRSGRTVTARITAPGQVEVAL</sequence>
<keyword evidence="10" id="KW-1185">Reference proteome</keyword>
<keyword evidence="9" id="KW-0969">Cilium</keyword>
<dbReference type="Pfam" id="PF17656">
    <property type="entry name" value="ChapFlgA_N"/>
    <property type="match status" value="1"/>
</dbReference>
<dbReference type="Gene3D" id="2.30.30.760">
    <property type="match status" value="1"/>
</dbReference>
<dbReference type="EMBL" id="LT629787">
    <property type="protein sequence ID" value="SDU17435.1"/>
    <property type="molecule type" value="Genomic_DNA"/>
</dbReference>
<evidence type="ECO:0000313" key="9">
    <source>
        <dbReference type="EMBL" id="SDU17435.1"/>
    </source>
</evidence>
<feature type="chain" id="PRO_5009029397" description="Flagella basal body P-ring formation protein FlgA" evidence="7">
    <location>
        <begin position="21"/>
        <end position="237"/>
    </location>
</feature>
<dbReference type="PANTHER" id="PTHR36307">
    <property type="entry name" value="FLAGELLA BASAL BODY P-RING FORMATION PROTEIN FLGA"/>
    <property type="match status" value="1"/>
</dbReference>
<dbReference type="NCBIfam" id="TIGR03170">
    <property type="entry name" value="flgA_cterm"/>
    <property type="match status" value="1"/>
</dbReference>
<organism evidence="9 10">
    <name type="scientific">Halopseudomonas salegens</name>
    <dbReference type="NCBI Taxonomy" id="1434072"/>
    <lineage>
        <taxon>Bacteria</taxon>
        <taxon>Pseudomonadati</taxon>
        <taxon>Pseudomonadota</taxon>
        <taxon>Gammaproteobacteria</taxon>
        <taxon>Pseudomonadales</taxon>
        <taxon>Pseudomonadaceae</taxon>
        <taxon>Halopseudomonas</taxon>
    </lineage>
</organism>
<dbReference type="PANTHER" id="PTHR36307:SF1">
    <property type="entry name" value="FLAGELLA BASAL BODY P-RING FORMATION PROTEIN FLGA"/>
    <property type="match status" value="1"/>
</dbReference>
<accession>A0A1H2GD00</accession>
<feature type="domain" description="SAF" evidence="8">
    <location>
        <begin position="112"/>
        <end position="174"/>
    </location>
</feature>
<feature type="signal peptide" evidence="7">
    <location>
        <begin position="1"/>
        <end position="20"/>
    </location>
</feature>
<comment type="subcellular location">
    <subcellularLocation>
        <location evidence="1 7">Periplasm</location>
    </subcellularLocation>
</comment>
<evidence type="ECO:0000256" key="5">
    <source>
        <dbReference type="ARBA" id="ARBA00022764"/>
    </source>
</evidence>
<dbReference type="Gene3D" id="3.90.1210.10">
    <property type="entry name" value="Antifreeze-like/N-acetylneuraminic acid synthase C-terminal domain"/>
    <property type="match status" value="1"/>
</dbReference>
<evidence type="ECO:0000259" key="8">
    <source>
        <dbReference type="SMART" id="SM00858"/>
    </source>
</evidence>
<dbReference type="STRING" id="1434072.SAMN05216210_2211"/>
<dbReference type="Pfam" id="PF13144">
    <property type="entry name" value="ChapFlgA"/>
    <property type="match status" value="1"/>
</dbReference>
<dbReference type="RefSeq" id="WP_092386862.1">
    <property type="nucleotide sequence ID" value="NZ_LT629787.1"/>
</dbReference>
<evidence type="ECO:0000256" key="7">
    <source>
        <dbReference type="RuleBase" id="RU362063"/>
    </source>
</evidence>
<dbReference type="SMART" id="SM00858">
    <property type="entry name" value="SAF"/>
    <property type="match status" value="1"/>
</dbReference>
<comment type="similarity">
    <text evidence="2 7">Belongs to the FlgA family.</text>
</comment>
<comment type="function">
    <text evidence="6 7">Involved in the assembly process of the P-ring formation. It may associate with FlgF on the rod constituting a structure essential for the P-ring assembly or may act as a modulator protein for the P-ring assembly.</text>
</comment>
<dbReference type="InterPro" id="IPR013974">
    <property type="entry name" value="SAF"/>
</dbReference>
<dbReference type="OrthoDB" id="1669037at2"/>
<evidence type="ECO:0000256" key="6">
    <source>
        <dbReference type="ARBA" id="ARBA00025643"/>
    </source>
</evidence>
<protein>
    <recommendedName>
        <fullName evidence="3 7">Flagella basal body P-ring formation protein FlgA</fullName>
    </recommendedName>
</protein>
<evidence type="ECO:0000256" key="3">
    <source>
        <dbReference type="ARBA" id="ARBA00014754"/>
    </source>
</evidence>
<dbReference type="InterPro" id="IPR017585">
    <property type="entry name" value="SAF_FlgA"/>
</dbReference>
<dbReference type="GO" id="GO:0042597">
    <property type="term" value="C:periplasmic space"/>
    <property type="evidence" value="ECO:0007669"/>
    <property type="project" value="UniProtKB-SubCell"/>
</dbReference>
<keyword evidence="7" id="KW-1005">Bacterial flagellum biogenesis</keyword>
<evidence type="ECO:0000256" key="4">
    <source>
        <dbReference type="ARBA" id="ARBA00022729"/>
    </source>
</evidence>
<gene>
    <name evidence="9" type="ORF">SAMN05216210_2211</name>
</gene>
<keyword evidence="4 7" id="KW-0732">Signal</keyword>
<dbReference type="InterPro" id="IPR041231">
    <property type="entry name" value="FlgA_N"/>
</dbReference>
<proteinExistence type="inferred from homology"/>
<dbReference type="GO" id="GO:0044780">
    <property type="term" value="P:bacterial-type flagellum assembly"/>
    <property type="evidence" value="ECO:0007669"/>
    <property type="project" value="InterPro"/>
</dbReference>
<evidence type="ECO:0000256" key="1">
    <source>
        <dbReference type="ARBA" id="ARBA00004418"/>
    </source>
</evidence>